<dbReference type="EMBL" id="GEZM01008929">
    <property type="protein sequence ID" value="JAV94679.1"/>
    <property type="molecule type" value="Transcribed_RNA"/>
</dbReference>
<protein>
    <submittedName>
        <fullName evidence="1">Uncharacterized protein</fullName>
    </submittedName>
</protein>
<dbReference type="AlphaFoldDB" id="A0A1Y1NAA7"/>
<proteinExistence type="predicted"/>
<name>A0A1Y1NAA7_PHOPY</name>
<evidence type="ECO:0000313" key="1">
    <source>
        <dbReference type="EMBL" id="JAV94679.1"/>
    </source>
</evidence>
<sequence>MESLENIRTPKEYTPIPYTFRLPNDSTVYPGGKGIAKCPPFYVQLDHTLAVVWSLFSEKPTEKPLGVAQIQWALSFLKGIKNTKGDPPPDIFVCIEVMEEALIKQYADMADAMKSLKPNETVSASAVSQTTPSKILQEQKSFSINYTEMAKYKGTPSERTLVPTPDSNELSAMEKIVTSTPNKGSRTNNEVAQFLRSFRKEQISKVEEEVKRLKCIETYISNMDKCDIKPCLDSADVLALLKGCDCQK</sequence>
<accession>A0A1Y1NAA7</accession>
<reference evidence="1" key="1">
    <citation type="journal article" date="2016" name="Sci. Rep.">
        <title>Molecular characterization of firefly nuptial gifts: a multi-omics approach sheds light on postcopulatory sexual selection.</title>
        <authorList>
            <person name="Al-Wathiqui N."/>
            <person name="Fallon T.R."/>
            <person name="South A."/>
            <person name="Weng J.K."/>
            <person name="Lewis S.M."/>
        </authorList>
    </citation>
    <scope>NUCLEOTIDE SEQUENCE</scope>
</reference>
<organism evidence="1">
    <name type="scientific">Photinus pyralis</name>
    <name type="common">Common eastern firefly</name>
    <name type="synonym">Lampyris pyralis</name>
    <dbReference type="NCBI Taxonomy" id="7054"/>
    <lineage>
        <taxon>Eukaryota</taxon>
        <taxon>Metazoa</taxon>
        <taxon>Ecdysozoa</taxon>
        <taxon>Arthropoda</taxon>
        <taxon>Hexapoda</taxon>
        <taxon>Insecta</taxon>
        <taxon>Pterygota</taxon>
        <taxon>Neoptera</taxon>
        <taxon>Endopterygota</taxon>
        <taxon>Coleoptera</taxon>
        <taxon>Polyphaga</taxon>
        <taxon>Elateriformia</taxon>
        <taxon>Elateroidea</taxon>
        <taxon>Lampyridae</taxon>
        <taxon>Lampyrinae</taxon>
        <taxon>Photinus</taxon>
    </lineage>
</organism>